<dbReference type="EMBL" id="VWPJ01000024">
    <property type="protein sequence ID" value="KAA5604037.1"/>
    <property type="molecule type" value="Genomic_DNA"/>
</dbReference>
<gene>
    <name evidence="1" type="ORF">F1188_17755</name>
</gene>
<keyword evidence="2" id="KW-1185">Reference proteome</keyword>
<dbReference type="AlphaFoldDB" id="A0A5M6I809"/>
<dbReference type="RefSeq" id="WP_150063793.1">
    <property type="nucleotide sequence ID" value="NZ_JACHII010000024.1"/>
</dbReference>
<organism evidence="1 2">
    <name type="scientific">Roseospira marina</name>
    <dbReference type="NCBI Taxonomy" id="140057"/>
    <lineage>
        <taxon>Bacteria</taxon>
        <taxon>Pseudomonadati</taxon>
        <taxon>Pseudomonadota</taxon>
        <taxon>Alphaproteobacteria</taxon>
        <taxon>Rhodospirillales</taxon>
        <taxon>Rhodospirillaceae</taxon>
        <taxon>Roseospira</taxon>
    </lineage>
</organism>
<dbReference type="InterPro" id="IPR034154">
    <property type="entry name" value="TOPRIM_DnaG/twinkle"/>
</dbReference>
<proteinExistence type="predicted"/>
<reference evidence="1 2" key="1">
    <citation type="submission" date="2019-09" db="EMBL/GenBank/DDBJ databases">
        <title>Genome sequence of Roseospira marina, one of the more divergent members of the non-sulfur purple photosynthetic bacterial family, the Rhodospirillaceae.</title>
        <authorList>
            <person name="Meyer T."/>
            <person name="Kyndt J."/>
        </authorList>
    </citation>
    <scope>NUCLEOTIDE SEQUENCE [LARGE SCALE GENOMIC DNA]</scope>
    <source>
        <strain evidence="1 2">DSM 15113</strain>
    </source>
</reference>
<dbReference type="Pfam" id="PF13155">
    <property type="entry name" value="Toprim_2"/>
    <property type="match status" value="1"/>
</dbReference>
<dbReference type="OrthoDB" id="5618772at2"/>
<accession>A0A5M6I809</accession>
<dbReference type="SUPFAM" id="SSF56731">
    <property type="entry name" value="DNA primase core"/>
    <property type="match status" value="1"/>
</dbReference>
<evidence type="ECO:0000313" key="2">
    <source>
        <dbReference type="Proteomes" id="UP000324065"/>
    </source>
</evidence>
<dbReference type="Gene3D" id="3.40.1360.10">
    <property type="match status" value="1"/>
</dbReference>
<dbReference type="CDD" id="cd01029">
    <property type="entry name" value="TOPRIM_primases"/>
    <property type="match status" value="1"/>
</dbReference>
<sequence length="872" mass="98817">MRDDIAADVRQRLIHDYKLRPRGEWLQRGTCPQCGEKELYANGTEPWAIRCGRLNKCGFEASTKDLYPDAFGRLNERYPATSEKPNETAHAYMGFVRGLPEAARGWYRQGRFWHPTGDRATATVLFEIAPDVWMERFVEPVRVREDDGDVTVRKQHFHGKFKGFAWAPPKQRIGEELWIVEGCIDAASLACAGLSAAATLSASNYPGDYLKRLADTGTRPVLVWALDNDPAGHRAMRRHIARAEKDGWTCRAALVPRDGRTKRDWNDLWLAGALADDKRDDTLDRCRFHGDLFRARSAKEKGLLIHRRKSATAFGLDFDCRTWWWKLDQERLNKATMEGLSREAAEDMAAECHEICNCAVSFLYFQQSKLTDESWYYTRVDLPDGRTLKNTFRGPDISSASEFKKRLISIAPGALYSGSSQQLNWIVGRYLRRIRVVETVEFIGYSREHETYVFPDVAVHHGRVHRMNDEDFFEVGRLSIKSLNGSLALHIGKATEYRADWPDLVYRAYGAQGLIAAAFFLGSLVAEQIRAVHKSFPFLEIVGEAGAGKSSLIEFLWKLVGRVDYEGFDPNKATSAALARNFSQVANLPISLIESDRDSPDSKQRQFDWDQMKTAYNGRAVRSRGVKNGGNETYEPPFRASVLISQNAPVNASEAILSRIVHLLFDCSGHSTEGKEAADELSALPVEHLSHWLILVCQAEDRIMETLRGRTPLHERALLADPAIRSHRIAKNHGQMMALAEVLCDLCKVPDPRRQDVLETLHTAATRRQDAIASDHAVVEEWWELVEFLDPDGDKLNHSRKPEQLLALNLNQVIQMAQQRQQVLPATSADLKRHLKTSKSRKFLGIKTVNSGQHGDFYNRAVKCWCFEQRPS</sequence>
<dbReference type="Proteomes" id="UP000324065">
    <property type="component" value="Unassembled WGS sequence"/>
</dbReference>
<protein>
    <submittedName>
        <fullName evidence="1">Toprim domain-containing protein</fullName>
    </submittedName>
</protein>
<name>A0A5M6I809_9PROT</name>
<comment type="caution">
    <text evidence="1">The sequence shown here is derived from an EMBL/GenBank/DDBJ whole genome shotgun (WGS) entry which is preliminary data.</text>
</comment>
<evidence type="ECO:0000313" key="1">
    <source>
        <dbReference type="EMBL" id="KAA5604037.1"/>
    </source>
</evidence>